<evidence type="ECO:0000313" key="3">
    <source>
        <dbReference type="Proteomes" id="UP001227543"/>
    </source>
</evidence>
<dbReference type="EMBL" id="MLFU01000018">
    <property type="protein sequence ID" value="KAK1500647.1"/>
    <property type="molecule type" value="Genomic_DNA"/>
</dbReference>
<dbReference type="GeneID" id="85406847"/>
<name>A0ABQ9RBQ3_9PEZI</name>
<accession>A0ABQ9RBQ3</accession>
<feature type="compositionally biased region" description="Polar residues" evidence="1">
    <location>
        <begin position="1"/>
        <end position="10"/>
    </location>
</feature>
<feature type="non-terminal residue" evidence="2">
    <location>
        <position position="1"/>
    </location>
</feature>
<comment type="caution">
    <text evidence="2">The sequence shown here is derived from an EMBL/GenBank/DDBJ whole genome shotgun (WGS) entry which is preliminary data.</text>
</comment>
<feature type="region of interest" description="Disordered" evidence="1">
    <location>
        <begin position="1"/>
        <end position="96"/>
    </location>
</feature>
<dbReference type="Proteomes" id="UP001227543">
    <property type="component" value="Unassembled WGS sequence"/>
</dbReference>
<dbReference type="RefSeq" id="XP_060382868.1">
    <property type="nucleotide sequence ID" value="XM_060522609.1"/>
</dbReference>
<evidence type="ECO:0000256" key="1">
    <source>
        <dbReference type="SAM" id="MobiDB-lite"/>
    </source>
</evidence>
<keyword evidence="3" id="KW-1185">Reference proteome</keyword>
<gene>
    <name evidence="2" type="ORF">CTAM01_06582</name>
</gene>
<organism evidence="2 3">
    <name type="scientific">Colletotrichum tamarilloi</name>
    <dbReference type="NCBI Taxonomy" id="1209934"/>
    <lineage>
        <taxon>Eukaryota</taxon>
        <taxon>Fungi</taxon>
        <taxon>Dikarya</taxon>
        <taxon>Ascomycota</taxon>
        <taxon>Pezizomycotina</taxon>
        <taxon>Sordariomycetes</taxon>
        <taxon>Hypocreomycetidae</taxon>
        <taxon>Glomerellales</taxon>
        <taxon>Glomerellaceae</taxon>
        <taxon>Colletotrichum</taxon>
        <taxon>Colletotrichum acutatum species complex</taxon>
    </lineage>
</organism>
<sequence>TTSSSLTPTAWSPHHPRRTSNHHKRRILRGATASRVPESWCSVPQSLPIVPSTTPVAPRTPSPTTDAPPVSRSHSHRRPPPFPRRLPAADPRAQKGDPSWSIVEMGNLCLLSSVSCYFCLWHSLDYKSVVEALKGLASLLTTSAIMATR</sequence>
<evidence type="ECO:0000313" key="2">
    <source>
        <dbReference type="EMBL" id="KAK1500647.1"/>
    </source>
</evidence>
<feature type="compositionally biased region" description="Basic residues" evidence="1">
    <location>
        <begin position="14"/>
        <end position="28"/>
    </location>
</feature>
<proteinExistence type="predicted"/>
<reference evidence="2 3" key="1">
    <citation type="submission" date="2016-10" db="EMBL/GenBank/DDBJ databases">
        <title>The genome sequence of Colletotrichum fioriniae PJ7.</title>
        <authorList>
            <person name="Baroncelli R."/>
        </authorList>
    </citation>
    <scope>NUCLEOTIDE SEQUENCE [LARGE SCALE GENOMIC DNA]</scope>
    <source>
        <strain evidence="2 3">Tom-12</strain>
    </source>
</reference>
<protein>
    <submittedName>
        <fullName evidence="2">Uncharacterized protein</fullName>
    </submittedName>
</protein>